<dbReference type="Gene3D" id="3.30.1120.10">
    <property type="match status" value="1"/>
</dbReference>
<name>A0A4Y2IXS8_ARAVE</name>
<dbReference type="PANTHER" id="PTHR10342:SF273">
    <property type="entry name" value="RE14504P"/>
    <property type="match status" value="1"/>
</dbReference>
<evidence type="ECO:0000313" key="4">
    <source>
        <dbReference type="EMBL" id="GBM82019.1"/>
    </source>
</evidence>
<gene>
    <name evidence="4" type="ORF">AVEN_117712_1</name>
    <name evidence="5" type="ORF">AVEN_204027_1</name>
</gene>
<evidence type="ECO:0000256" key="1">
    <source>
        <dbReference type="ARBA" id="ARBA00022723"/>
    </source>
</evidence>
<accession>A0A4Y2IXS8</accession>
<organism evidence="5 6">
    <name type="scientific">Araneus ventricosus</name>
    <name type="common">Orbweaver spider</name>
    <name type="synonym">Epeira ventricosa</name>
    <dbReference type="NCBI Taxonomy" id="182803"/>
    <lineage>
        <taxon>Eukaryota</taxon>
        <taxon>Metazoa</taxon>
        <taxon>Ecdysozoa</taxon>
        <taxon>Arthropoda</taxon>
        <taxon>Chelicerata</taxon>
        <taxon>Arachnida</taxon>
        <taxon>Araneae</taxon>
        <taxon>Araneomorphae</taxon>
        <taxon>Entelegynae</taxon>
        <taxon>Araneoidea</taxon>
        <taxon>Araneidae</taxon>
        <taxon>Araneus</taxon>
    </lineage>
</organism>
<dbReference type="InterPro" id="IPR017850">
    <property type="entry name" value="Alkaline_phosphatase_core_sf"/>
</dbReference>
<keyword evidence="3" id="KW-0325">Glycoprotein</keyword>
<protein>
    <submittedName>
        <fullName evidence="5">Uncharacterized protein</fullName>
    </submittedName>
</protein>
<dbReference type="InterPro" id="IPR047115">
    <property type="entry name" value="ARSB"/>
</dbReference>
<dbReference type="AlphaFoldDB" id="A0A4Y2IXS8"/>
<evidence type="ECO:0000256" key="2">
    <source>
        <dbReference type="ARBA" id="ARBA00022837"/>
    </source>
</evidence>
<dbReference type="EMBL" id="BGPR01108169">
    <property type="protein sequence ID" value="GBM82019.1"/>
    <property type="molecule type" value="Genomic_DNA"/>
</dbReference>
<dbReference type="GO" id="GO:0046872">
    <property type="term" value="F:metal ion binding"/>
    <property type="evidence" value="ECO:0007669"/>
    <property type="project" value="UniProtKB-KW"/>
</dbReference>
<sequence length="140" mass="15629">MWDALLDDSPSPRTDMLQNLDPIDGTSAFRLGDLKVVNGTTGTAYDFWHGPSGFEGSSGPSIFEWVFKNGSVVADVLKEMGMWIVENPCDVYERIRIKCQQPPPKDAYNACQPDKNPCLFNITDDPCEYKNIADQHPEVS</sequence>
<evidence type="ECO:0000256" key="3">
    <source>
        <dbReference type="ARBA" id="ARBA00023180"/>
    </source>
</evidence>
<reference evidence="5 6" key="1">
    <citation type="journal article" date="2019" name="Sci. Rep.">
        <title>Orb-weaving spider Araneus ventricosus genome elucidates the spidroin gene catalogue.</title>
        <authorList>
            <person name="Kono N."/>
            <person name="Nakamura H."/>
            <person name="Ohtoshi R."/>
            <person name="Moran D.A.P."/>
            <person name="Shinohara A."/>
            <person name="Yoshida Y."/>
            <person name="Fujiwara M."/>
            <person name="Mori M."/>
            <person name="Tomita M."/>
            <person name="Arakawa K."/>
        </authorList>
    </citation>
    <scope>NUCLEOTIDE SEQUENCE [LARGE SCALE GENOMIC DNA]</scope>
</reference>
<comment type="caution">
    <text evidence="5">The sequence shown here is derived from an EMBL/GenBank/DDBJ whole genome shotgun (WGS) entry which is preliminary data.</text>
</comment>
<dbReference type="OrthoDB" id="6514956at2759"/>
<dbReference type="GO" id="GO:0008484">
    <property type="term" value="F:sulfuric ester hydrolase activity"/>
    <property type="evidence" value="ECO:0007669"/>
    <property type="project" value="InterPro"/>
</dbReference>
<keyword evidence="1" id="KW-0479">Metal-binding</keyword>
<evidence type="ECO:0000313" key="6">
    <source>
        <dbReference type="Proteomes" id="UP000499080"/>
    </source>
</evidence>
<proteinExistence type="predicted"/>
<evidence type="ECO:0000313" key="5">
    <source>
        <dbReference type="EMBL" id="GBM82039.1"/>
    </source>
</evidence>
<dbReference type="PANTHER" id="PTHR10342">
    <property type="entry name" value="ARYLSULFATASE"/>
    <property type="match status" value="1"/>
</dbReference>
<keyword evidence="2" id="KW-0106">Calcium</keyword>
<dbReference type="EMBL" id="BGPR01108177">
    <property type="protein sequence ID" value="GBM82039.1"/>
    <property type="molecule type" value="Genomic_DNA"/>
</dbReference>
<dbReference type="SUPFAM" id="SSF53649">
    <property type="entry name" value="Alkaline phosphatase-like"/>
    <property type="match status" value="1"/>
</dbReference>
<keyword evidence="6" id="KW-1185">Reference proteome</keyword>
<dbReference type="Proteomes" id="UP000499080">
    <property type="component" value="Unassembled WGS sequence"/>
</dbReference>